<dbReference type="EMBL" id="JACHVC010000013">
    <property type="protein sequence ID" value="MBC2607491.1"/>
    <property type="molecule type" value="Genomic_DNA"/>
</dbReference>
<feature type="chain" id="PRO_5031096033" evidence="1">
    <location>
        <begin position="27"/>
        <end position="423"/>
    </location>
</feature>
<proteinExistence type="predicted"/>
<accession>A0A7X1E9M0</accession>
<dbReference type="AlphaFoldDB" id="A0A7X1E9M0"/>
<evidence type="ECO:0000259" key="2">
    <source>
        <dbReference type="Pfam" id="PF03572"/>
    </source>
</evidence>
<dbReference type="PROSITE" id="PS51257">
    <property type="entry name" value="PROKAR_LIPOPROTEIN"/>
    <property type="match status" value="1"/>
</dbReference>
<keyword evidence="4" id="KW-1185">Reference proteome</keyword>
<dbReference type="InterPro" id="IPR029045">
    <property type="entry name" value="ClpP/crotonase-like_dom_sf"/>
</dbReference>
<sequence>MRTLIGRLFFLLIAISFLGCSAPVTEEDFDAESAWEELEGVLREQYAYLDRQDAAFEETIGAFKARAAKAGSIKEFIDLSQSFLRHFQDPHLNLGPYDENDFSVFPTGSDLRAVYEDEIFLIEDVKAGGTADLAGIRPGAELIEIDGLEPKEAVEAVLGVPFDSLSADKLTYGINIALGGYRNRQREILLKEEDGPVSYPLAASYQAIDELNNGPTLSFERIGEFGYIRFNNSLGNQETTRAFEDAISSLLDTEALIIDLRNTPSGGNTGVAEPILGHFVETKTAYQLYRTQKKGVPYTEAEMKTAYAKPNAPYYSKPFVVLAGRWTGSMGEGMTIGLDAIGAVEVIGAPMADLLGGIKTTKLKESNAWLEFGFERMYHVDGTFREDYEPGTMISPADRDANGDDPSLSLALSVLEKAIQDSK</sequence>
<evidence type="ECO:0000313" key="4">
    <source>
        <dbReference type="Proteomes" id="UP000526501"/>
    </source>
</evidence>
<dbReference type="Gene3D" id="3.90.226.10">
    <property type="entry name" value="2-enoyl-CoA Hydratase, Chain A, domain 1"/>
    <property type="match status" value="1"/>
</dbReference>
<dbReference type="RefSeq" id="WP_185661377.1">
    <property type="nucleotide sequence ID" value="NZ_CAWPOO010000013.1"/>
</dbReference>
<gene>
    <name evidence="3" type="ORF">H5P27_15670</name>
</gene>
<name>A0A7X1E9M0_9BACT</name>
<dbReference type="GO" id="GO:0006508">
    <property type="term" value="P:proteolysis"/>
    <property type="evidence" value="ECO:0007669"/>
    <property type="project" value="UniProtKB-KW"/>
</dbReference>
<comment type="caution">
    <text evidence="3">The sequence shown here is derived from an EMBL/GenBank/DDBJ whole genome shotgun (WGS) entry which is preliminary data.</text>
</comment>
<dbReference type="Pfam" id="PF03572">
    <property type="entry name" value="Peptidase_S41"/>
    <property type="match status" value="1"/>
</dbReference>
<reference evidence="3 4" key="1">
    <citation type="submission" date="2020-07" db="EMBL/GenBank/DDBJ databases">
        <authorList>
            <person name="Feng X."/>
        </authorList>
    </citation>
    <scope>NUCLEOTIDE SEQUENCE [LARGE SCALE GENOMIC DNA]</scope>
    <source>
        <strain evidence="3 4">JCM23202</strain>
    </source>
</reference>
<keyword evidence="3" id="KW-0645">Protease</keyword>
<protein>
    <submittedName>
        <fullName evidence="3">Carboxyl-terminal protease</fullName>
    </submittedName>
</protein>
<feature type="signal peptide" evidence="1">
    <location>
        <begin position="1"/>
        <end position="26"/>
    </location>
</feature>
<keyword evidence="1" id="KW-0732">Signal</keyword>
<feature type="domain" description="Tail specific protease" evidence="2">
    <location>
        <begin position="225"/>
        <end position="384"/>
    </location>
</feature>
<keyword evidence="3" id="KW-0378">Hydrolase</keyword>
<dbReference type="Proteomes" id="UP000526501">
    <property type="component" value="Unassembled WGS sequence"/>
</dbReference>
<organism evidence="3 4">
    <name type="scientific">Pelagicoccus albus</name>
    <dbReference type="NCBI Taxonomy" id="415222"/>
    <lineage>
        <taxon>Bacteria</taxon>
        <taxon>Pseudomonadati</taxon>
        <taxon>Verrucomicrobiota</taxon>
        <taxon>Opitutia</taxon>
        <taxon>Puniceicoccales</taxon>
        <taxon>Pelagicoccaceae</taxon>
        <taxon>Pelagicoccus</taxon>
    </lineage>
</organism>
<dbReference type="InterPro" id="IPR005151">
    <property type="entry name" value="Tail-specific_protease"/>
</dbReference>
<dbReference type="SUPFAM" id="SSF52096">
    <property type="entry name" value="ClpP/crotonase"/>
    <property type="match status" value="1"/>
</dbReference>
<evidence type="ECO:0000313" key="3">
    <source>
        <dbReference type="EMBL" id="MBC2607491.1"/>
    </source>
</evidence>
<dbReference type="GO" id="GO:0008236">
    <property type="term" value="F:serine-type peptidase activity"/>
    <property type="evidence" value="ECO:0007669"/>
    <property type="project" value="InterPro"/>
</dbReference>
<evidence type="ECO:0000256" key="1">
    <source>
        <dbReference type="SAM" id="SignalP"/>
    </source>
</evidence>